<dbReference type="Proteomes" id="UP001058974">
    <property type="component" value="Chromosome 5"/>
</dbReference>
<dbReference type="Gramene" id="Psat05G0300300-T1">
    <property type="protein sequence ID" value="KAI5406494.1"/>
    <property type="gene ID" value="KIW84_053003"/>
</dbReference>
<dbReference type="EMBL" id="JAMSHJ010000005">
    <property type="protein sequence ID" value="KAI5406494.1"/>
    <property type="molecule type" value="Genomic_DNA"/>
</dbReference>
<gene>
    <name evidence="1" type="ORF">KIW84_053003</name>
</gene>
<evidence type="ECO:0000313" key="1">
    <source>
        <dbReference type="EMBL" id="KAI5406494.1"/>
    </source>
</evidence>
<sequence>MDGLNFIVDLVNIIPTTVKPPRGHRRKSLGVPHLAMNLTRHVPEINIDTLHDTSVMQPGSSSHNRKNLFEHSKPVLDVEQNSAMPIDVSIPTAQPICPIFTPIKNSDFNSDNNYESDYDPFATHQYEDESISDFEEHKPPFSINRNCPTSSEEYYDIGDLLIECCYCKVMMWYQERMNKSSHFVNPKFSLCYDNGKVELSLLKQPPELLSRLLFYEENIVSRKSQQQIHIYNMMFTFTSPGAKLDNRFNNGGGPPTLQIQGQLCHQIGSFLPPEGQPPKFAQNFISLTLKMKSITECKV</sequence>
<keyword evidence="2" id="KW-1185">Reference proteome</keyword>
<dbReference type="AlphaFoldDB" id="A0A9D5AG08"/>
<dbReference type="PANTHER" id="PTHR45786">
    <property type="entry name" value="DNA BINDING PROTEIN-LIKE"/>
    <property type="match status" value="1"/>
</dbReference>
<organism evidence="1 2">
    <name type="scientific">Pisum sativum</name>
    <name type="common">Garden pea</name>
    <name type="synonym">Lathyrus oleraceus</name>
    <dbReference type="NCBI Taxonomy" id="3888"/>
    <lineage>
        <taxon>Eukaryota</taxon>
        <taxon>Viridiplantae</taxon>
        <taxon>Streptophyta</taxon>
        <taxon>Embryophyta</taxon>
        <taxon>Tracheophyta</taxon>
        <taxon>Spermatophyta</taxon>
        <taxon>Magnoliopsida</taxon>
        <taxon>eudicotyledons</taxon>
        <taxon>Gunneridae</taxon>
        <taxon>Pentapetalae</taxon>
        <taxon>rosids</taxon>
        <taxon>fabids</taxon>
        <taxon>Fabales</taxon>
        <taxon>Fabaceae</taxon>
        <taxon>Papilionoideae</taxon>
        <taxon>50 kb inversion clade</taxon>
        <taxon>NPAAA clade</taxon>
        <taxon>Hologalegina</taxon>
        <taxon>IRL clade</taxon>
        <taxon>Fabeae</taxon>
        <taxon>Lathyrus</taxon>
    </lineage>
</organism>
<comment type="caution">
    <text evidence="1">The sequence shown here is derived from an EMBL/GenBank/DDBJ whole genome shotgun (WGS) entry which is preliminary data.</text>
</comment>
<dbReference type="PANTHER" id="PTHR45786:SF66">
    <property type="entry name" value="HOOK MOTIF PROTEIN, PUTATIVE-RELATED"/>
    <property type="match status" value="1"/>
</dbReference>
<protein>
    <submittedName>
        <fullName evidence="1">Uncharacterized protein</fullName>
    </submittedName>
</protein>
<evidence type="ECO:0000313" key="2">
    <source>
        <dbReference type="Proteomes" id="UP001058974"/>
    </source>
</evidence>
<accession>A0A9D5AG08</accession>
<name>A0A9D5AG08_PEA</name>
<proteinExistence type="predicted"/>
<reference evidence="1 2" key="1">
    <citation type="journal article" date="2022" name="Nat. Genet.">
        <title>Improved pea reference genome and pan-genome highlight genomic features and evolutionary characteristics.</title>
        <authorList>
            <person name="Yang T."/>
            <person name="Liu R."/>
            <person name="Luo Y."/>
            <person name="Hu S."/>
            <person name="Wang D."/>
            <person name="Wang C."/>
            <person name="Pandey M.K."/>
            <person name="Ge S."/>
            <person name="Xu Q."/>
            <person name="Li N."/>
            <person name="Li G."/>
            <person name="Huang Y."/>
            <person name="Saxena R.K."/>
            <person name="Ji Y."/>
            <person name="Li M."/>
            <person name="Yan X."/>
            <person name="He Y."/>
            <person name="Liu Y."/>
            <person name="Wang X."/>
            <person name="Xiang C."/>
            <person name="Varshney R.K."/>
            <person name="Ding H."/>
            <person name="Gao S."/>
            <person name="Zong X."/>
        </authorList>
    </citation>
    <scope>NUCLEOTIDE SEQUENCE [LARGE SCALE GENOMIC DNA]</scope>
    <source>
        <strain evidence="1 2">cv. Zhongwan 6</strain>
    </source>
</reference>